<comment type="similarity">
    <text evidence="2">Belongs to the zinc-containing alcohol dehydrogenase family.</text>
</comment>
<dbReference type="InterPro" id="IPR020843">
    <property type="entry name" value="ER"/>
</dbReference>
<keyword evidence="5" id="KW-0560">Oxidoreductase</keyword>
<reference evidence="7 8" key="1">
    <citation type="journal article" date="2018" name="PLoS Pathog.">
        <title>Evolution of structural diversity of trichothecenes, a family of toxins produced by plant pathogenic and entomopathogenic fungi.</title>
        <authorList>
            <person name="Proctor R.H."/>
            <person name="McCormick S.P."/>
            <person name="Kim H.S."/>
            <person name="Cardoza R.E."/>
            <person name="Stanley A.M."/>
            <person name="Lindo L."/>
            <person name="Kelly A."/>
            <person name="Brown D.W."/>
            <person name="Lee T."/>
            <person name="Vaughan M.M."/>
            <person name="Alexander N.J."/>
            <person name="Busman M."/>
            <person name="Gutierrez S."/>
        </authorList>
    </citation>
    <scope>NUCLEOTIDE SEQUENCE [LARGE SCALE GENOMIC DNA]</scope>
    <source>
        <strain evidence="7 8">IBT 40837</strain>
    </source>
</reference>
<dbReference type="InterPro" id="IPR036291">
    <property type="entry name" value="NAD(P)-bd_dom_sf"/>
</dbReference>
<organism evidence="7 8">
    <name type="scientific">Trichoderma arundinaceum</name>
    <dbReference type="NCBI Taxonomy" id="490622"/>
    <lineage>
        <taxon>Eukaryota</taxon>
        <taxon>Fungi</taxon>
        <taxon>Dikarya</taxon>
        <taxon>Ascomycota</taxon>
        <taxon>Pezizomycotina</taxon>
        <taxon>Sordariomycetes</taxon>
        <taxon>Hypocreomycetidae</taxon>
        <taxon>Hypocreales</taxon>
        <taxon>Hypocreaceae</taxon>
        <taxon>Trichoderma</taxon>
    </lineage>
</organism>
<evidence type="ECO:0000313" key="8">
    <source>
        <dbReference type="Proteomes" id="UP000266272"/>
    </source>
</evidence>
<dbReference type="SMART" id="SM00829">
    <property type="entry name" value="PKS_ER"/>
    <property type="match status" value="1"/>
</dbReference>
<evidence type="ECO:0000256" key="2">
    <source>
        <dbReference type="ARBA" id="ARBA00008072"/>
    </source>
</evidence>
<protein>
    <recommendedName>
        <fullName evidence="6">Enoyl reductase (ER) domain-containing protein</fullName>
    </recommendedName>
</protein>
<dbReference type="STRING" id="490622.A0A395NNE8"/>
<dbReference type="GO" id="GO:0046872">
    <property type="term" value="F:metal ion binding"/>
    <property type="evidence" value="ECO:0007669"/>
    <property type="project" value="UniProtKB-KW"/>
</dbReference>
<evidence type="ECO:0000256" key="1">
    <source>
        <dbReference type="ARBA" id="ARBA00001947"/>
    </source>
</evidence>
<feature type="domain" description="Enoyl reductase (ER)" evidence="6">
    <location>
        <begin position="18"/>
        <end position="367"/>
    </location>
</feature>
<evidence type="ECO:0000256" key="4">
    <source>
        <dbReference type="ARBA" id="ARBA00022833"/>
    </source>
</evidence>
<sequence length="371" mass="40201">MVAQIPKVQIAALIKDPGPNARIVIREDYPVPQPGEHEVLLKMECSGIWSVNAVLSRGGNSYSDIYVYAGHARYHNEVPCHEGVGRIVQLGPNVKEDKIHVGQRVGLGWIYSVCGDCYNCEAGRDNWCVKQFNTGTDKPGTMQQYVVANADYLMPIPDELSSFHAAPFLCGGITMAGGLALCDDALANGDTLVISGSGGGLGHLGLQLASKIKIQRNLNIIAIDTGSAKKQLSLDLKATTFVDFETEDVIKRVMELTNGKGADAAIVVPAATEAFDQALEYLKFTGTLICTGITRRDYRLPMSPTELGHKGLVIKGCHVGTEKQMNELLASAARKEVVPKVEVFEFSETGQLFERIKNGKVVGRFVVRVPE</sequence>
<dbReference type="Proteomes" id="UP000266272">
    <property type="component" value="Unassembled WGS sequence"/>
</dbReference>
<accession>A0A395NNE8</accession>
<dbReference type="InterPro" id="IPR013154">
    <property type="entry name" value="ADH-like_N"/>
</dbReference>
<dbReference type="Gene3D" id="3.40.50.720">
    <property type="entry name" value="NAD(P)-binding Rossmann-like Domain"/>
    <property type="match status" value="1"/>
</dbReference>
<evidence type="ECO:0000259" key="6">
    <source>
        <dbReference type="SMART" id="SM00829"/>
    </source>
</evidence>
<dbReference type="GO" id="GO:0004022">
    <property type="term" value="F:alcohol dehydrogenase (NAD+) activity"/>
    <property type="evidence" value="ECO:0007669"/>
    <property type="project" value="TreeGrafter"/>
</dbReference>
<dbReference type="OrthoDB" id="1879366at2759"/>
<evidence type="ECO:0000313" key="7">
    <source>
        <dbReference type="EMBL" id="RFU77471.1"/>
    </source>
</evidence>
<keyword evidence="4" id="KW-0862">Zinc</keyword>
<dbReference type="Gene3D" id="3.90.180.10">
    <property type="entry name" value="Medium-chain alcohol dehydrogenases, catalytic domain"/>
    <property type="match status" value="1"/>
</dbReference>
<name>A0A395NNE8_TRIAR</name>
<dbReference type="PANTHER" id="PTHR42940:SF2">
    <property type="entry name" value="DEHYDROGENASE FAMILY OXIDOREDUCTASE, PUTATIVE (JCVI)-RELATED"/>
    <property type="match status" value="1"/>
</dbReference>
<gene>
    <name evidence="7" type="ORF">TARUN_4774</name>
</gene>
<comment type="cofactor">
    <cofactor evidence="1">
        <name>Zn(2+)</name>
        <dbReference type="ChEBI" id="CHEBI:29105"/>
    </cofactor>
</comment>
<dbReference type="SUPFAM" id="SSF50129">
    <property type="entry name" value="GroES-like"/>
    <property type="match status" value="1"/>
</dbReference>
<dbReference type="GO" id="GO:0005737">
    <property type="term" value="C:cytoplasm"/>
    <property type="evidence" value="ECO:0007669"/>
    <property type="project" value="TreeGrafter"/>
</dbReference>
<comment type="caution">
    <text evidence="7">The sequence shown here is derived from an EMBL/GenBank/DDBJ whole genome shotgun (WGS) entry which is preliminary data.</text>
</comment>
<keyword evidence="3" id="KW-0479">Metal-binding</keyword>
<proteinExistence type="inferred from homology"/>
<dbReference type="Pfam" id="PF00107">
    <property type="entry name" value="ADH_zinc_N"/>
    <property type="match status" value="1"/>
</dbReference>
<dbReference type="Pfam" id="PF08240">
    <property type="entry name" value="ADH_N"/>
    <property type="match status" value="1"/>
</dbReference>
<dbReference type="InterPro" id="IPR011032">
    <property type="entry name" value="GroES-like_sf"/>
</dbReference>
<dbReference type="InterPro" id="IPR013149">
    <property type="entry name" value="ADH-like_C"/>
</dbReference>
<keyword evidence="8" id="KW-1185">Reference proteome</keyword>
<evidence type="ECO:0000256" key="5">
    <source>
        <dbReference type="ARBA" id="ARBA00023002"/>
    </source>
</evidence>
<evidence type="ECO:0000256" key="3">
    <source>
        <dbReference type="ARBA" id="ARBA00022723"/>
    </source>
</evidence>
<dbReference type="EMBL" id="PXOA01000279">
    <property type="protein sequence ID" value="RFU77471.1"/>
    <property type="molecule type" value="Genomic_DNA"/>
</dbReference>
<dbReference type="AlphaFoldDB" id="A0A395NNE8"/>
<dbReference type="PANTHER" id="PTHR42940">
    <property type="entry name" value="ALCOHOL DEHYDROGENASE 1-RELATED"/>
    <property type="match status" value="1"/>
</dbReference>
<dbReference type="SUPFAM" id="SSF51735">
    <property type="entry name" value="NAD(P)-binding Rossmann-fold domains"/>
    <property type="match status" value="1"/>
</dbReference>